<comment type="caution">
    <text evidence="3">The sequence shown here is derived from an EMBL/GenBank/DDBJ whole genome shotgun (WGS) entry which is preliminary data.</text>
</comment>
<evidence type="ECO:0000256" key="1">
    <source>
        <dbReference type="ARBA" id="ARBA00022630"/>
    </source>
</evidence>
<feature type="non-terminal residue" evidence="3">
    <location>
        <position position="1"/>
    </location>
</feature>
<organism evidence="3 4">
    <name type="scientific">Tetraparma gracilis</name>
    <dbReference type="NCBI Taxonomy" id="2962635"/>
    <lineage>
        <taxon>Eukaryota</taxon>
        <taxon>Sar</taxon>
        <taxon>Stramenopiles</taxon>
        <taxon>Ochrophyta</taxon>
        <taxon>Bolidophyceae</taxon>
        <taxon>Parmales</taxon>
        <taxon>Triparmaceae</taxon>
        <taxon>Tetraparma</taxon>
    </lineage>
</organism>
<evidence type="ECO:0000256" key="2">
    <source>
        <dbReference type="ARBA" id="ARBA00023797"/>
    </source>
</evidence>
<dbReference type="PANTHER" id="PTHR19384">
    <property type="entry name" value="NITRIC OXIDE SYNTHASE-RELATED"/>
    <property type="match status" value="1"/>
</dbReference>
<dbReference type="InterPro" id="IPR039261">
    <property type="entry name" value="FNR_nucleotide-bd"/>
</dbReference>
<gene>
    <name evidence="3" type="ORF">TeGR_g13909</name>
</gene>
<keyword evidence="4" id="KW-1185">Reference proteome</keyword>
<reference evidence="3 4" key="1">
    <citation type="journal article" date="2023" name="Commun. Biol.">
        <title>Genome analysis of Parmales, the sister group of diatoms, reveals the evolutionary specialization of diatoms from phago-mixotrophs to photoautotrophs.</title>
        <authorList>
            <person name="Ban H."/>
            <person name="Sato S."/>
            <person name="Yoshikawa S."/>
            <person name="Yamada K."/>
            <person name="Nakamura Y."/>
            <person name="Ichinomiya M."/>
            <person name="Sato N."/>
            <person name="Blanc-Mathieu R."/>
            <person name="Endo H."/>
            <person name="Kuwata A."/>
            <person name="Ogata H."/>
        </authorList>
    </citation>
    <scope>NUCLEOTIDE SEQUENCE [LARGE SCALE GENOMIC DNA]</scope>
</reference>
<dbReference type="SUPFAM" id="SSF52343">
    <property type="entry name" value="Ferredoxin reductase-like, C-terminal NADP-linked domain"/>
    <property type="match status" value="1"/>
</dbReference>
<dbReference type="EMBL" id="BRYB01002721">
    <property type="protein sequence ID" value="GMI24536.1"/>
    <property type="molecule type" value="Genomic_DNA"/>
</dbReference>
<sequence>PPPPPLSYKNEIAELVSSKMLTKANVCFSRDGGEPGLKYVQHLMARPDDANTIRRLMLAEDGMFFICGDGTRMAKDVTSALEDILGDGDKERGAKLVETLKSKGKILVDVWSG</sequence>
<evidence type="ECO:0000313" key="3">
    <source>
        <dbReference type="EMBL" id="GMI24536.1"/>
    </source>
</evidence>
<dbReference type="PANTHER" id="PTHR19384:SF17">
    <property type="entry name" value="NADPH--CYTOCHROME P450 REDUCTASE"/>
    <property type="match status" value="1"/>
</dbReference>
<dbReference type="Proteomes" id="UP001165060">
    <property type="component" value="Unassembled WGS sequence"/>
</dbReference>
<keyword evidence="1" id="KW-0285">Flavoprotein</keyword>
<dbReference type="EC" id="1.6.2.4" evidence="2"/>
<proteinExistence type="predicted"/>
<name>A0ABQ6MEW3_9STRA</name>
<dbReference type="Gene3D" id="3.40.50.80">
    <property type="entry name" value="Nucleotide-binding domain of ferredoxin-NADP reductase (FNR) module"/>
    <property type="match status" value="1"/>
</dbReference>
<evidence type="ECO:0000313" key="4">
    <source>
        <dbReference type="Proteomes" id="UP001165060"/>
    </source>
</evidence>
<accession>A0ABQ6MEW3</accession>
<protein>
    <recommendedName>
        <fullName evidence="2">NADPH--hemoprotein reductase</fullName>
        <ecNumber evidence="2">1.6.2.4</ecNumber>
    </recommendedName>
</protein>